<organism evidence="15 16">
    <name type="scientific">Pedobacter yonginense</name>
    <dbReference type="NCBI Taxonomy" id="651869"/>
    <lineage>
        <taxon>Bacteria</taxon>
        <taxon>Pseudomonadati</taxon>
        <taxon>Bacteroidota</taxon>
        <taxon>Sphingobacteriia</taxon>
        <taxon>Sphingobacteriales</taxon>
        <taxon>Sphingobacteriaceae</taxon>
        <taxon>Pedobacter</taxon>
    </lineage>
</organism>
<dbReference type="PANTHER" id="PTHR47545">
    <property type="entry name" value="MULTIFUNCTIONAL CCA PROTEIN"/>
    <property type="match status" value="1"/>
</dbReference>
<protein>
    <submittedName>
        <fullName evidence="15">tRNA nucleotidyltransferase</fullName>
    </submittedName>
</protein>
<dbReference type="InterPro" id="IPR032828">
    <property type="entry name" value="PolyA_RNA-bd"/>
</dbReference>
<dbReference type="Pfam" id="PF01743">
    <property type="entry name" value="PolyA_pol"/>
    <property type="match status" value="1"/>
</dbReference>
<dbReference type="InterPro" id="IPR006675">
    <property type="entry name" value="HDIG_dom"/>
</dbReference>
<feature type="domain" description="Poly A polymerase head" evidence="12">
    <location>
        <begin position="40"/>
        <end position="166"/>
    </location>
</feature>
<comment type="cofactor">
    <cofactor evidence="1">
        <name>Mg(2+)</name>
        <dbReference type="ChEBI" id="CHEBI:18420"/>
    </cofactor>
</comment>
<dbReference type="CDD" id="cd05398">
    <property type="entry name" value="NT_ClassII-CCAase"/>
    <property type="match status" value="1"/>
</dbReference>
<dbReference type="GO" id="GO:0008033">
    <property type="term" value="P:tRNA processing"/>
    <property type="evidence" value="ECO:0007669"/>
    <property type="project" value="UniProtKB-KW"/>
</dbReference>
<proteinExistence type="inferred from homology"/>
<dbReference type="GO" id="GO:0003723">
    <property type="term" value="F:RNA binding"/>
    <property type="evidence" value="ECO:0007669"/>
    <property type="project" value="UniProtKB-KW"/>
</dbReference>
<keyword evidence="9" id="KW-0460">Magnesium</keyword>
<dbReference type="RefSeq" id="WP_109927146.1">
    <property type="nucleotide sequence ID" value="NZ_QGNZ01000004.1"/>
</dbReference>
<dbReference type="GO" id="GO:0046872">
    <property type="term" value="F:metal ion binding"/>
    <property type="evidence" value="ECO:0007669"/>
    <property type="project" value="UniProtKB-KW"/>
</dbReference>
<evidence type="ECO:0000256" key="10">
    <source>
        <dbReference type="ARBA" id="ARBA00022884"/>
    </source>
</evidence>
<comment type="similarity">
    <text evidence="11">Belongs to the tRNA nucleotidyltransferase/poly(A) polymerase family.</text>
</comment>
<evidence type="ECO:0000313" key="16">
    <source>
        <dbReference type="Proteomes" id="UP000245379"/>
    </source>
</evidence>
<dbReference type="GO" id="GO:0005524">
    <property type="term" value="F:ATP binding"/>
    <property type="evidence" value="ECO:0007669"/>
    <property type="project" value="UniProtKB-KW"/>
</dbReference>
<dbReference type="InterPro" id="IPR006674">
    <property type="entry name" value="HD_domain"/>
</dbReference>
<evidence type="ECO:0000256" key="5">
    <source>
        <dbReference type="ARBA" id="ARBA00022723"/>
    </source>
</evidence>
<evidence type="ECO:0000256" key="8">
    <source>
        <dbReference type="ARBA" id="ARBA00022840"/>
    </source>
</evidence>
<reference evidence="15 16" key="1">
    <citation type="submission" date="2018-05" db="EMBL/GenBank/DDBJ databases">
        <title>Pedobacter paludis sp. nov., isolated from wetland soil.</title>
        <authorList>
            <person name="Zhang Y."/>
            <person name="Wang G."/>
        </authorList>
    </citation>
    <scope>NUCLEOTIDE SEQUENCE [LARGE SCALE GENOMIC DNA]</scope>
    <source>
        <strain evidence="15 16">KCTC22721</strain>
    </source>
</reference>
<dbReference type="Gene3D" id="1.10.3090.10">
    <property type="entry name" value="cca-adding enzyme, domain 2"/>
    <property type="match status" value="1"/>
</dbReference>
<dbReference type="GO" id="GO:0042245">
    <property type="term" value="P:RNA repair"/>
    <property type="evidence" value="ECO:0007669"/>
    <property type="project" value="UniProtKB-KW"/>
</dbReference>
<dbReference type="OrthoDB" id="9805698at2"/>
<keyword evidence="10 11" id="KW-0694">RNA-binding</keyword>
<evidence type="ECO:0000259" key="14">
    <source>
        <dbReference type="Pfam" id="PF12627"/>
    </source>
</evidence>
<gene>
    <name evidence="15" type="ORF">DHW03_17630</name>
</gene>
<dbReference type="InterPro" id="IPR003607">
    <property type="entry name" value="HD/PDEase_dom"/>
</dbReference>
<evidence type="ECO:0000256" key="9">
    <source>
        <dbReference type="ARBA" id="ARBA00022842"/>
    </source>
</evidence>
<name>A0A317EMT4_9SPHI</name>
<keyword evidence="6" id="KW-0547">Nucleotide-binding</keyword>
<dbReference type="GO" id="GO:0016779">
    <property type="term" value="F:nucleotidyltransferase activity"/>
    <property type="evidence" value="ECO:0007669"/>
    <property type="project" value="UniProtKB-KW"/>
</dbReference>
<keyword evidence="16" id="KW-1185">Reference proteome</keyword>
<evidence type="ECO:0000256" key="4">
    <source>
        <dbReference type="ARBA" id="ARBA00022695"/>
    </source>
</evidence>
<dbReference type="AlphaFoldDB" id="A0A317EMT4"/>
<evidence type="ECO:0000313" key="15">
    <source>
        <dbReference type="EMBL" id="PWS26586.1"/>
    </source>
</evidence>
<evidence type="ECO:0000256" key="6">
    <source>
        <dbReference type="ARBA" id="ARBA00022741"/>
    </source>
</evidence>
<evidence type="ECO:0000256" key="2">
    <source>
        <dbReference type="ARBA" id="ARBA00022679"/>
    </source>
</evidence>
<dbReference type="SUPFAM" id="SSF81891">
    <property type="entry name" value="Poly A polymerase C-terminal region-like"/>
    <property type="match status" value="1"/>
</dbReference>
<dbReference type="NCBIfam" id="TIGR00277">
    <property type="entry name" value="HDIG"/>
    <property type="match status" value="1"/>
</dbReference>
<dbReference type="EMBL" id="QGNZ01000004">
    <property type="protein sequence ID" value="PWS26586.1"/>
    <property type="molecule type" value="Genomic_DNA"/>
</dbReference>
<keyword evidence="7" id="KW-0692">RNA repair</keyword>
<dbReference type="PANTHER" id="PTHR47545:SF1">
    <property type="entry name" value="MULTIFUNCTIONAL CCA PROTEIN"/>
    <property type="match status" value="1"/>
</dbReference>
<accession>A0A317EMT4</accession>
<evidence type="ECO:0000259" key="13">
    <source>
        <dbReference type="Pfam" id="PF01966"/>
    </source>
</evidence>
<dbReference type="InterPro" id="IPR050124">
    <property type="entry name" value="tRNA_CCA-adding_enzyme"/>
</dbReference>
<feature type="domain" description="HD" evidence="13">
    <location>
        <begin position="270"/>
        <end position="388"/>
    </location>
</feature>
<dbReference type="InterPro" id="IPR043519">
    <property type="entry name" value="NT_sf"/>
</dbReference>
<keyword evidence="3" id="KW-0819">tRNA processing</keyword>
<dbReference type="CDD" id="cd00077">
    <property type="entry name" value="HDc"/>
    <property type="match status" value="1"/>
</dbReference>
<dbReference type="Gene3D" id="1.10.246.80">
    <property type="match status" value="1"/>
</dbReference>
<keyword evidence="8" id="KW-0067">ATP-binding</keyword>
<evidence type="ECO:0000256" key="1">
    <source>
        <dbReference type="ARBA" id="ARBA00001946"/>
    </source>
</evidence>
<dbReference type="Gene3D" id="3.30.460.10">
    <property type="entry name" value="Beta Polymerase, domain 2"/>
    <property type="match status" value="1"/>
</dbReference>
<dbReference type="SUPFAM" id="SSF81301">
    <property type="entry name" value="Nucleotidyltransferase"/>
    <property type="match status" value="1"/>
</dbReference>
<dbReference type="Pfam" id="PF12627">
    <property type="entry name" value="PolyA_pol_RNAbd"/>
    <property type="match status" value="1"/>
</dbReference>
<keyword evidence="2 11" id="KW-0808">Transferase</keyword>
<sequence>MQANFSNESQKFPLRNLEVHLKDPIFQTLSAVADQNNTEAYVIGGFVRDLFLERPSKDIDVVVVGKGIAYAEAVGKKLHIKVAVFKNFGTANIKYRDLEVEFVGARRESYRSDSRKPIVEDGTLEDDQIRRDFTINALAINLNAHRFGELLDPFDGIKDLENKLIRTPLDPEVTFSDDPLRMMRAIRFASQLNFNIDQAALSAIKTQKNRISIVSKERITDELNKIILSKKPSIGFKHLFDTGLLHIIFPQMAQLYGVEIIKGKGHKDNFYHTLEVLDNICETTDDLWLRWAAILHDIAKPATKRFEEGHGWTFHGHEDKGARMVPKIFAQLKLPLNEKMKYVQKLVQLHLRPIVLAQETVTDSAVRRLLFDAGEEIESLMLLCNADVTTKNEYKKTKYRNNFELVKKKLKDVEERDKIRNWQPPITGLDIMETFGLEAGKEVGLIKNAIREAILEGEITNDYNEAFNFMLNHAKQMGLNPVNKEIT</sequence>
<evidence type="ECO:0000256" key="3">
    <source>
        <dbReference type="ARBA" id="ARBA00022694"/>
    </source>
</evidence>
<dbReference type="Pfam" id="PF01966">
    <property type="entry name" value="HD"/>
    <property type="match status" value="1"/>
</dbReference>
<evidence type="ECO:0000259" key="12">
    <source>
        <dbReference type="Pfam" id="PF01743"/>
    </source>
</evidence>
<evidence type="ECO:0000256" key="7">
    <source>
        <dbReference type="ARBA" id="ARBA00022800"/>
    </source>
</evidence>
<comment type="caution">
    <text evidence="15">The sequence shown here is derived from an EMBL/GenBank/DDBJ whole genome shotgun (WGS) entry which is preliminary data.</text>
</comment>
<evidence type="ECO:0000256" key="11">
    <source>
        <dbReference type="RuleBase" id="RU003953"/>
    </source>
</evidence>
<dbReference type="InterPro" id="IPR002646">
    <property type="entry name" value="PolA_pol_head_dom"/>
</dbReference>
<dbReference type="FunFam" id="3.30.460.10:FF:000033">
    <property type="entry name" value="Poly A polymerase head domain protein"/>
    <property type="match status" value="1"/>
</dbReference>
<feature type="domain" description="tRNA nucleotidyltransferase/poly(A) polymerase RNA and SrmB- binding" evidence="14">
    <location>
        <begin position="193"/>
        <end position="253"/>
    </location>
</feature>
<keyword evidence="4" id="KW-0548">Nucleotidyltransferase</keyword>
<dbReference type="Proteomes" id="UP000245379">
    <property type="component" value="Unassembled WGS sequence"/>
</dbReference>
<keyword evidence="5" id="KW-0479">Metal-binding</keyword>